<evidence type="ECO:0000313" key="2">
    <source>
        <dbReference type="Proteomes" id="UP001367676"/>
    </source>
</evidence>
<reference evidence="1 2" key="1">
    <citation type="submission" date="2024-03" db="EMBL/GenBank/DDBJ databases">
        <title>Adaptation during the transition from Ophiocordyceps entomopathogen to insect associate is accompanied by gene loss and intensified selection.</title>
        <authorList>
            <person name="Ward C.M."/>
            <person name="Onetto C.A."/>
            <person name="Borneman A.R."/>
        </authorList>
    </citation>
    <scope>NUCLEOTIDE SEQUENCE [LARGE SCALE GENOMIC DNA]</scope>
    <source>
        <strain evidence="1">AWRI1</strain>
        <tissue evidence="1">Single Adult Female</tissue>
    </source>
</reference>
<keyword evidence="2" id="KW-1185">Reference proteome</keyword>
<sequence>MEDVARRLIDDHVIDQCRVFYLDRAERWVLEKETENYDFYQIWMSLLNSSKQPLAETLKQKLSEADLTPQIFSRSMKKIHCELENKRDLFRIRTWSLEFIHFGPDDIMNVLNNLPINDTDLECIKILFNLDEPEKWQLKNLKK</sequence>
<accession>A0AAN9TNA5</accession>
<protein>
    <submittedName>
        <fullName evidence="1">Uncharacterized protein</fullName>
    </submittedName>
</protein>
<comment type="caution">
    <text evidence="1">The sequence shown here is derived from an EMBL/GenBank/DDBJ whole genome shotgun (WGS) entry which is preliminary data.</text>
</comment>
<organism evidence="1 2">
    <name type="scientific">Parthenolecanium corni</name>
    <dbReference type="NCBI Taxonomy" id="536013"/>
    <lineage>
        <taxon>Eukaryota</taxon>
        <taxon>Metazoa</taxon>
        <taxon>Ecdysozoa</taxon>
        <taxon>Arthropoda</taxon>
        <taxon>Hexapoda</taxon>
        <taxon>Insecta</taxon>
        <taxon>Pterygota</taxon>
        <taxon>Neoptera</taxon>
        <taxon>Paraneoptera</taxon>
        <taxon>Hemiptera</taxon>
        <taxon>Sternorrhyncha</taxon>
        <taxon>Coccoidea</taxon>
        <taxon>Coccidae</taxon>
        <taxon>Parthenolecanium</taxon>
    </lineage>
</organism>
<proteinExistence type="predicted"/>
<evidence type="ECO:0000313" key="1">
    <source>
        <dbReference type="EMBL" id="KAK7580297.1"/>
    </source>
</evidence>
<dbReference type="Proteomes" id="UP001367676">
    <property type="component" value="Unassembled WGS sequence"/>
</dbReference>
<dbReference type="AlphaFoldDB" id="A0AAN9TNA5"/>
<dbReference type="EMBL" id="JBBCAQ010000034">
    <property type="protein sequence ID" value="KAK7580297.1"/>
    <property type="molecule type" value="Genomic_DNA"/>
</dbReference>
<gene>
    <name evidence="1" type="ORF">V9T40_000926</name>
</gene>
<name>A0AAN9TNA5_9HEMI</name>